<evidence type="ECO:0000313" key="1">
    <source>
        <dbReference type="EMBL" id="SHO46964.1"/>
    </source>
</evidence>
<dbReference type="AlphaFoldDB" id="A0A2H1EI04"/>
<gene>
    <name evidence="1" type="ORF">NSIN_30305</name>
</gene>
<evidence type="ECO:0000313" key="2">
    <source>
        <dbReference type="Proteomes" id="UP000232412"/>
    </source>
</evidence>
<dbReference type="EMBL" id="FRFC01000004">
    <property type="protein sequence ID" value="SHO46964.1"/>
    <property type="molecule type" value="Genomic_DNA"/>
</dbReference>
<proteinExistence type="predicted"/>
<keyword evidence="2" id="KW-1185">Reference proteome</keyword>
<protein>
    <submittedName>
        <fullName evidence="1">Uncharacterized protein</fullName>
    </submittedName>
</protein>
<sequence length="58" mass="6836">MTWSKNKTPYSSNPIRLVLVDLTRLLPSQFTDMNKNDNIDKKLSNVKECNHLWKKDLC</sequence>
<name>A0A2H1EI04_9ARCH</name>
<organism evidence="1 2">
    <name type="scientific">Nitrosotalea sinensis</name>
    <dbReference type="NCBI Taxonomy" id="1499975"/>
    <lineage>
        <taxon>Archaea</taxon>
        <taxon>Nitrososphaerota</taxon>
        <taxon>Nitrososphaeria</taxon>
        <taxon>Nitrosotaleales</taxon>
        <taxon>Nitrosotaleaceae</taxon>
        <taxon>Nitrosotalea</taxon>
    </lineage>
</organism>
<reference evidence="2" key="1">
    <citation type="submission" date="2016-12" db="EMBL/GenBank/DDBJ databases">
        <authorList>
            <person name="Herbold C."/>
        </authorList>
    </citation>
    <scope>NUCLEOTIDE SEQUENCE [LARGE SCALE GENOMIC DNA]</scope>
</reference>
<accession>A0A2H1EI04</accession>
<dbReference type="Proteomes" id="UP000232412">
    <property type="component" value="Unassembled WGS sequence"/>
</dbReference>